<dbReference type="Proteomes" id="UP001642502">
    <property type="component" value="Unassembled WGS sequence"/>
</dbReference>
<feature type="compositionally biased region" description="Acidic residues" evidence="2">
    <location>
        <begin position="600"/>
        <end position="610"/>
    </location>
</feature>
<feature type="transmembrane region" description="Helical" evidence="3">
    <location>
        <begin position="266"/>
        <end position="288"/>
    </location>
</feature>
<comment type="subcellular location">
    <subcellularLocation>
        <location evidence="1">Membrane</location>
        <topology evidence="1">Multi-pass membrane protein</topology>
    </subcellularLocation>
</comment>
<evidence type="ECO:0000256" key="1">
    <source>
        <dbReference type="ARBA" id="ARBA00004141"/>
    </source>
</evidence>
<evidence type="ECO:0008006" key="6">
    <source>
        <dbReference type="Google" id="ProtNLM"/>
    </source>
</evidence>
<feature type="region of interest" description="Disordered" evidence="2">
    <location>
        <begin position="556"/>
        <end position="580"/>
    </location>
</feature>
<feature type="region of interest" description="Disordered" evidence="2">
    <location>
        <begin position="218"/>
        <end position="261"/>
    </location>
</feature>
<dbReference type="InterPro" id="IPR011701">
    <property type="entry name" value="MFS"/>
</dbReference>
<protein>
    <recommendedName>
        <fullName evidence="6">Major facilitator superfamily transporter</fullName>
    </recommendedName>
</protein>
<dbReference type="InterPro" id="IPR036259">
    <property type="entry name" value="MFS_trans_sf"/>
</dbReference>
<evidence type="ECO:0000256" key="3">
    <source>
        <dbReference type="SAM" id="Phobius"/>
    </source>
</evidence>
<sequence>MAPSAAQAARAVMRRLPFARTTTPLQATTYLLGISLFSISFLVFLNSSISFVITDRIGVKEGVGNIVGTLGFVDELVALVACPVWGLVSDRLGVRLVAVLGYSVIALALVVSVQAKNVYPQLLLARILFAIGATASATMVTAILPSLTDDSEPLEKNSFNGPSDGTGTAAFPRNSFANALRNPRDSALSIESQLTITPERFAESLIRGRAGLPDLTTLPNRVDGQLPLGNGHRNSTLSASSAAARDGESANGTHNQNHNSSKPAKLAGFVGLFTGCGALVALTMFLPLPAEFGRADGVTMAEAVAKSFYVVAVVALVVAVFVYIGLRDLRGERGKGWRMLLGRQKSDLARSRSDEVVRMEQVIAEGPFSEGGRPPTDDRMSYWRLLRDSVELGVSDSNIALGYLGGFVARASTVAISLFIPLFVNSFYISNGFCQGSPNDPSPELKKECRAAYVLAAILTGVAQLMGLLCAPVFGYLSSRTRRLNIPLIVATTFGIVGYTIFPLLSSPEPSNMDGRGGTPAVFLVATMLGISQIGAIVCSLGSLGRGVLSVDHADNAARAPSPQPPTSGEHSGYRDYAPNLEADAPEDASLLVAGTTDDGHDENDSEDSDRDTVHDLFSSPRSARSGRARAYSALVRPAAASDCVVATVNERSRIRLKGSIAGVYSWCGGAGILLLTKLGGYLFDHWSWGAPFYMMAIFNAVLLLASLATGARRSLQTLKR</sequence>
<evidence type="ECO:0000313" key="5">
    <source>
        <dbReference type="Proteomes" id="UP001642502"/>
    </source>
</evidence>
<keyword evidence="3" id="KW-0812">Transmembrane</keyword>
<feature type="transmembrane region" description="Helical" evidence="3">
    <location>
        <begin position="450"/>
        <end position="477"/>
    </location>
</feature>
<feature type="region of interest" description="Disordered" evidence="2">
    <location>
        <begin position="594"/>
        <end position="622"/>
    </location>
</feature>
<dbReference type="Pfam" id="PF07690">
    <property type="entry name" value="MFS_1"/>
    <property type="match status" value="2"/>
</dbReference>
<feature type="transmembrane region" description="Helical" evidence="3">
    <location>
        <begin position="484"/>
        <end position="502"/>
    </location>
</feature>
<evidence type="ECO:0000313" key="4">
    <source>
        <dbReference type="EMBL" id="CAK7268347.1"/>
    </source>
</evidence>
<keyword evidence="3" id="KW-1133">Transmembrane helix</keyword>
<feature type="transmembrane region" description="Helical" evidence="3">
    <location>
        <begin position="95"/>
        <end position="115"/>
    </location>
</feature>
<reference evidence="4 5" key="1">
    <citation type="submission" date="2024-01" db="EMBL/GenBank/DDBJ databases">
        <authorList>
            <person name="Allen C."/>
            <person name="Tagirdzhanova G."/>
        </authorList>
    </citation>
    <scope>NUCLEOTIDE SEQUENCE [LARGE SCALE GENOMIC DNA]</scope>
    <source>
        <strain evidence="4 5">CBS 119000</strain>
    </source>
</reference>
<keyword evidence="5" id="KW-1185">Reference proteome</keyword>
<gene>
    <name evidence="4" type="ORF">SEPCBS119000_003015</name>
</gene>
<feature type="transmembrane region" description="Helical" evidence="3">
    <location>
        <begin position="407"/>
        <end position="430"/>
    </location>
</feature>
<feature type="transmembrane region" description="Helical" evidence="3">
    <location>
        <begin position="693"/>
        <end position="712"/>
    </location>
</feature>
<dbReference type="EMBL" id="CAWUON010000036">
    <property type="protein sequence ID" value="CAK7268347.1"/>
    <property type="molecule type" value="Genomic_DNA"/>
</dbReference>
<keyword evidence="3" id="KW-0472">Membrane</keyword>
<dbReference type="Gene3D" id="1.20.1250.20">
    <property type="entry name" value="MFS general substrate transporter like domains"/>
    <property type="match status" value="2"/>
</dbReference>
<dbReference type="SUPFAM" id="SSF103473">
    <property type="entry name" value="MFS general substrate transporter"/>
    <property type="match status" value="3"/>
</dbReference>
<feature type="transmembrane region" description="Helical" evidence="3">
    <location>
        <begin position="127"/>
        <end position="147"/>
    </location>
</feature>
<feature type="transmembrane region" description="Helical" evidence="3">
    <location>
        <begin position="522"/>
        <end position="544"/>
    </location>
</feature>
<dbReference type="PANTHER" id="PTHR23524:SF1">
    <property type="entry name" value="MRH DOMAIN-CONTAINING PROTEIN-RELATED"/>
    <property type="match status" value="1"/>
</dbReference>
<feature type="transmembrane region" description="Helical" evidence="3">
    <location>
        <begin position="30"/>
        <end position="54"/>
    </location>
</feature>
<dbReference type="PANTHER" id="PTHR23524">
    <property type="entry name" value="TRANSPORTER, PUTATIVE (AFU_ORTHOLOGUE AFUA_8G04850)-RELATED"/>
    <property type="match status" value="1"/>
</dbReference>
<comment type="caution">
    <text evidence="4">The sequence shown here is derived from an EMBL/GenBank/DDBJ whole genome shotgun (WGS) entry which is preliminary data.</text>
</comment>
<organism evidence="4 5">
    <name type="scientific">Sporothrix epigloea</name>
    <dbReference type="NCBI Taxonomy" id="1892477"/>
    <lineage>
        <taxon>Eukaryota</taxon>
        <taxon>Fungi</taxon>
        <taxon>Dikarya</taxon>
        <taxon>Ascomycota</taxon>
        <taxon>Pezizomycotina</taxon>
        <taxon>Sordariomycetes</taxon>
        <taxon>Sordariomycetidae</taxon>
        <taxon>Ophiostomatales</taxon>
        <taxon>Ophiostomataceae</taxon>
        <taxon>Sporothrix</taxon>
    </lineage>
</organism>
<evidence type="ECO:0000256" key="2">
    <source>
        <dbReference type="SAM" id="MobiDB-lite"/>
    </source>
</evidence>
<accession>A0ABP0DM22</accession>
<proteinExistence type="predicted"/>
<feature type="compositionally biased region" description="Polar residues" evidence="2">
    <location>
        <begin position="232"/>
        <end position="241"/>
    </location>
</feature>
<feature type="compositionally biased region" description="Polar residues" evidence="2">
    <location>
        <begin position="250"/>
        <end position="261"/>
    </location>
</feature>
<feature type="transmembrane region" description="Helical" evidence="3">
    <location>
        <begin position="66"/>
        <end position="88"/>
    </location>
</feature>
<dbReference type="CDD" id="cd06174">
    <property type="entry name" value="MFS"/>
    <property type="match status" value="1"/>
</dbReference>
<name>A0ABP0DM22_9PEZI</name>
<feature type="transmembrane region" description="Helical" evidence="3">
    <location>
        <begin position="662"/>
        <end position="681"/>
    </location>
</feature>
<feature type="transmembrane region" description="Helical" evidence="3">
    <location>
        <begin position="308"/>
        <end position="326"/>
    </location>
</feature>